<proteinExistence type="predicted"/>
<dbReference type="InterPro" id="IPR023187">
    <property type="entry name" value="Tscrpt_reg_MarR-type_CS"/>
</dbReference>
<dbReference type="PANTHER" id="PTHR33164:SF104">
    <property type="entry name" value="TRANSCRIPTIONAL REGULATORY PROTEIN"/>
    <property type="match status" value="1"/>
</dbReference>
<name>A0ABP5SE90_9ACTN</name>
<dbReference type="InterPro" id="IPR000835">
    <property type="entry name" value="HTH_MarR-typ"/>
</dbReference>
<dbReference type="EMBL" id="BAAASD010000003">
    <property type="protein sequence ID" value="GAA2329281.1"/>
    <property type="molecule type" value="Genomic_DNA"/>
</dbReference>
<comment type="caution">
    <text evidence="5">The sequence shown here is derived from an EMBL/GenBank/DDBJ whole genome shotgun (WGS) entry which is preliminary data.</text>
</comment>
<accession>A0ABP5SE90</accession>
<gene>
    <name evidence="5" type="ORF">GCM10010246_09950</name>
</gene>
<dbReference type="SMART" id="SM00347">
    <property type="entry name" value="HTH_MARR"/>
    <property type="match status" value="1"/>
</dbReference>
<dbReference type="InterPro" id="IPR039422">
    <property type="entry name" value="MarR/SlyA-like"/>
</dbReference>
<evidence type="ECO:0000256" key="3">
    <source>
        <dbReference type="ARBA" id="ARBA00023163"/>
    </source>
</evidence>
<dbReference type="PANTHER" id="PTHR33164">
    <property type="entry name" value="TRANSCRIPTIONAL REGULATOR, MARR FAMILY"/>
    <property type="match status" value="1"/>
</dbReference>
<evidence type="ECO:0000313" key="6">
    <source>
        <dbReference type="Proteomes" id="UP001500253"/>
    </source>
</evidence>
<reference evidence="6" key="1">
    <citation type="journal article" date="2019" name="Int. J. Syst. Evol. Microbiol.">
        <title>The Global Catalogue of Microorganisms (GCM) 10K type strain sequencing project: providing services to taxonomists for standard genome sequencing and annotation.</title>
        <authorList>
            <consortium name="The Broad Institute Genomics Platform"/>
            <consortium name="The Broad Institute Genome Sequencing Center for Infectious Disease"/>
            <person name="Wu L."/>
            <person name="Ma J."/>
        </authorList>
    </citation>
    <scope>NUCLEOTIDE SEQUENCE [LARGE SCALE GENOMIC DNA]</scope>
    <source>
        <strain evidence="6">JCM 4316</strain>
    </source>
</reference>
<keyword evidence="1" id="KW-0805">Transcription regulation</keyword>
<dbReference type="SUPFAM" id="SSF46785">
    <property type="entry name" value="Winged helix' DNA-binding domain"/>
    <property type="match status" value="1"/>
</dbReference>
<dbReference type="PRINTS" id="PR00598">
    <property type="entry name" value="HTHMARR"/>
</dbReference>
<dbReference type="Proteomes" id="UP001500253">
    <property type="component" value="Unassembled WGS sequence"/>
</dbReference>
<evidence type="ECO:0000256" key="1">
    <source>
        <dbReference type="ARBA" id="ARBA00023015"/>
    </source>
</evidence>
<organism evidence="5 6">
    <name type="scientific">Streptomyces cuspidosporus</name>
    <dbReference type="NCBI Taxonomy" id="66882"/>
    <lineage>
        <taxon>Bacteria</taxon>
        <taxon>Bacillati</taxon>
        <taxon>Actinomycetota</taxon>
        <taxon>Actinomycetes</taxon>
        <taxon>Kitasatosporales</taxon>
        <taxon>Streptomycetaceae</taxon>
        <taxon>Streptomyces</taxon>
    </lineage>
</organism>
<evidence type="ECO:0000256" key="2">
    <source>
        <dbReference type="ARBA" id="ARBA00023125"/>
    </source>
</evidence>
<keyword evidence="2" id="KW-0238">DNA-binding</keyword>
<keyword evidence="6" id="KW-1185">Reference proteome</keyword>
<keyword evidence="3" id="KW-0804">Transcription</keyword>
<dbReference type="Pfam" id="PF12802">
    <property type="entry name" value="MarR_2"/>
    <property type="match status" value="1"/>
</dbReference>
<dbReference type="PROSITE" id="PS50995">
    <property type="entry name" value="HTH_MARR_2"/>
    <property type="match status" value="1"/>
</dbReference>
<dbReference type="InterPro" id="IPR036388">
    <property type="entry name" value="WH-like_DNA-bd_sf"/>
</dbReference>
<sequence length="170" mass="19064">MPLSDIVDLIAEQWVKERPELADDLWPIQVVARVQRMQRVIDKSLKAFCAEHGLETGEFDVLTTLRRSGPPYALTAGAFLKAAMVTSGAITNRIDRMEAKGLVERVREGSDRRTVLIHLTERGRELTDTAMTAHLRNYANILRGIDRDECERAAAVLRKILEAHGDTSIT</sequence>
<protein>
    <submittedName>
        <fullName evidence="5">MarR family transcriptional regulator</fullName>
    </submittedName>
</protein>
<evidence type="ECO:0000313" key="5">
    <source>
        <dbReference type="EMBL" id="GAA2329281.1"/>
    </source>
</evidence>
<evidence type="ECO:0000259" key="4">
    <source>
        <dbReference type="PROSITE" id="PS50995"/>
    </source>
</evidence>
<dbReference type="InterPro" id="IPR036390">
    <property type="entry name" value="WH_DNA-bd_sf"/>
</dbReference>
<dbReference type="PROSITE" id="PS01117">
    <property type="entry name" value="HTH_MARR_1"/>
    <property type="match status" value="1"/>
</dbReference>
<dbReference type="Gene3D" id="1.10.10.10">
    <property type="entry name" value="Winged helix-like DNA-binding domain superfamily/Winged helix DNA-binding domain"/>
    <property type="match status" value="1"/>
</dbReference>
<feature type="domain" description="HTH marR-type" evidence="4">
    <location>
        <begin position="27"/>
        <end position="162"/>
    </location>
</feature>